<dbReference type="Proteomes" id="UP000306416">
    <property type="component" value="Unassembled WGS sequence"/>
</dbReference>
<dbReference type="InterPro" id="IPR011576">
    <property type="entry name" value="Pyridox_Oxase_N"/>
</dbReference>
<dbReference type="EMBL" id="SRSC01000002">
    <property type="protein sequence ID" value="TGU72644.1"/>
    <property type="molecule type" value="Genomic_DNA"/>
</dbReference>
<evidence type="ECO:0000313" key="3">
    <source>
        <dbReference type="Proteomes" id="UP000306416"/>
    </source>
</evidence>
<dbReference type="RefSeq" id="WP_135870119.1">
    <property type="nucleotide sequence ID" value="NZ_SRSC01000002.1"/>
</dbReference>
<accession>A0A4S1CGF8</accession>
<dbReference type="Gene3D" id="2.30.110.10">
    <property type="entry name" value="Electron Transport, Fmn-binding Protein, Chain A"/>
    <property type="match status" value="1"/>
</dbReference>
<keyword evidence="3" id="KW-1185">Reference proteome</keyword>
<dbReference type="InterPro" id="IPR012349">
    <property type="entry name" value="Split_barrel_FMN-bd"/>
</dbReference>
<evidence type="ECO:0000259" key="1">
    <source>
        <dbReference type="Pfam" id="PF01243"/>
    </source>
</evidence>
<protein>
    <submittedName>
        <fullName evidence="2">Pyridoxamine 5'-phosphate oxidase family protein</fullName>
    </submittedName>
</protein>
<comment type="caution">
    <text evidence="2">The sequence shown here is derived from an EMBL/GenBank/DDBJ whole genome shotgun (WGS) entry which is preliminary data.</text>
</comment>
<sequence>MVAEKLLEILKQDGVVAIATLGEDGPHMVNTWNSYIRVTADGRLLIPAGYMQKTEANVAFNPEVLITVGSSKVQGLHGPGAGFLIRGKAAFLTSGEEFDLLKAKFSWLRAAFVVTPDTVTQTW</sequence>
<feature type="domain" description="Pyridoxamine 5'-phosphate oxidase N-terminal" evidence="1">
    <location>
        <begin position="4"/>
        <end position="117"/>
    </location>
</feature>
<reference evidence="2 3" key="1">
    <citation type="submission" date="2019-04" db="EMBL/GenBank/DDBJ databases">
        <title>Geobacter oryzae sp. nov., ferric-reducing bacteria isolated from paddy soil.</title>
        <authorList>
            <person name="Xu Z."/>
            <person name="Masuda Y."/>
            <person name="Itoh H."/>
            <person name="Senoo K."/>
        </authorList>
    </citation>
    <scope>NUCLEOTIDE SEQUENCE [LARGE SCALE GENOMIC DNA]</scope>
    <source>
        <strain evidence="2 3">Red111</strain>
    </source>
</reference>
<gene>
    <name evidence="2" type="ORF">E4633_10115</name>
</gene>
<proteinExistence type="predicted"/>
<name>A0A4S1CGF8_9BACT</name>
<dbReference type="AlphaFoldDB" id="A0A4S1CGF8"/>
<evidence type="ECO:0000313" key="2">
    <source>
        <dbReference type="EMBL" id="TGU72644.1"/>
    </source>
</evidence>
<organism evidence="2 3">
    <name type="scientific">Geomonas terrae</name>
    <dbReference type="NCBI Taxonomy" id="2562681"/>
    <lineage>
        <taxon>Bacteria</taxon>
        <taxon>Pseudomonadati</taxon>
        <taxon>Thermodesulfobacteriota</taxon>
        <taxon>Desulfuromonadia</taxon>
        <taxon>Geobacterales</taxon>
        <taxon>Geobacteraceae</taxon>
        <taxon>Geomonas</taxon>
    </lineage>
</organism>
<dbReference type="Pfam" id="PF01243">
    <property type="entry name" value="PNPOx_N"/>
    <property type="match status" value="1"/>
</dbReference>
<dbReference type="SUPFAM" id="SSF50475">
    <property type="entry name" value="FMN-binding split barrel"/>
    <property type="match status" value="1"/>
</dbReference>